<sequence>MFSIVVVSDRVFKGEAEDESGKLMKGLLESKGFKVDYIFTVPNDPKEILRVLRKSNSKAFIFIGGTGPSPRDITLDTLEEVAWRKIPGFGEAFRMKSFEKVGAAGLISRSEMFLLYDGRVSVVIPGSLDAVKTGFELIAGIVPHLLEEAERFEGEHKKPSVSNK</sequence>
<evidence type="ECO:0000259" key="1">
    <source>
        <dbReference type="SMART" id="SM00852"/>
    </source>
</evidence>
<dbReference type="InterPro" id="IPR001453">
    <property type="entry name" value="MoaB/Mog_dom"/>
</dbReference>
<protein>
    <submittedName>
        <fullName evidence="2">MogA/MoaB family molybdenum cofactor biosynthesis protein</fullName>
    </submittedName>
</protein>
<evidence type="ECO:0000313" key="3">
    <source>
        <dbReference type="Proteomes" id="UP000652307"/>
    </source>
</evidence>
<dbReference type="CDD" id="cd00886">
    <property type="entry name" value="MogA_MoaB"/>
    <property type="match status" value="1"/>
</dbReference>
<comment type="caution">
    <text evidence="2">The sequence shown here is derived from an EMBL/GenBank/DDBJ whole genome shotgun (WGS) entry which is preliminary data.</text>
</comment>
<feature type="domain" description="MoaB/Mog" evidence="1">
    <location>
        <begin position="3"/>
        <end position="145"/>
    </location>
</feature>
<dbReference type="Gene3D" id="3.40.980.10">
    <property type="entry name" value="MoaB/Mog-like domain"/>
    <property type="match status" value="1"/>
</dbReference>
<dbReference type="SUPFAM" id="SSF53218">
    <property type="entry name" value="Molybdenum cofactor biosynthesis proteins"/>
    <property type="match status" value="1"/>
</dbReference>
<dbReference type="GO" id="GO:0005829">
    <property type="term" value="C:cytosol"/>
    <property type="evidence" value="ECO:0007669"/>
    <property type="project" value="TreeGrafter"/>
</dbReference>
<dbReference type="Proteomes" id="UP000652307">
    <property type="component" value="Unassembled WGS sequence"/>
</dbReference>
<dbReference type="PANTHER" id="PTHR43232:SF2">
    <property type="entry name" value="MOLYBDENUM COFACTOR BIOSYNTHESIS PROTEIN B"/>
    <property type="match status" value="1"/>
</dbReference>
<dbReference type="GO" id="GO:0006777">
    <property type="term" value="P:Mo-molybdopterin cofactor biosynthetic process"/>
    <property type="evidence" value="ECO:0007669"/>
    <property type="project" value="InterPro"/>
</dbReference>
<dbReference type="InterPro" id="IPR036425">
    <property type="entry name" value="MoaB/Mog-like_dom_sf"/>
</dbReference>
<dbReference type="InterPro" id="IPR012245">
    <property type="entry name" value="MoaB"/>
</dbReference>
<dbReference type="PANTHER" id="PTHR43232">
    <property type="entry name" value="MOLYBDENUM COFACTOR BIOSYNTHESIS PROTEIN B"/>
    <property type="match status" value="1"/>
</dbReference>
<dbReference type="NCBIfam" id="TIGR00177">
    <property type="entry name" value="molyb_syn"/>
    <property type="match status" value="1"/>
</dbReference>
<reference evidence="2" key="1">
    <citation type="submission" date="2020-10" db="EMBL/GenBank/DDBJ databases">
        <title>Fervidococcus fontis strain 3639Fd - the first crenarchaeon capable of growth on lipids.</title>
        <authorList>
            <person name="Kochetkova T.V."/>
            <person name="Elcheninov A.G."/>
            <person name="Toschakov S.V."/>
            <person name="Kublanov I.V."/>
        </authorList>
    </citation>
    <scope>NUCLEOTIDE SEQUENCE</scope>
    <source>
        <strain evidence="2">3639Fd</strain>
    </source>
</reference>
<dbReference type="EMBL" id="JADEZV010000001">
    <property type="protein sequence ID" value="MBE9390934.1"/>
    <property type="molecule type" value="Genomic_DNA"/>
</dbReference>
<dbReference type="RefSeq" id="WP_193803472.1">
    <property type="nucleotide sequence ID" value="NZ_JADEZV010000001.1"/>
</dbReference>
<gene>
    <name evidence="2" type="ORF">IOK49_02415</name>
</gene>
<dbReference type="SMART" id="SM00852">
    <property type="entry name" value="MoCF_biosynth"/>
    <property type="match status" value="1"/>
</dbReference>
<proteinExistence type="predicted"/>
<organism evidence="2 3">
    <name type="scientific">Fervidicoccus fontis</name>
    <dbReference type="NCBI Taxonomy" id="683846"/>
    <lineage>
        <taxon>Archaea</taxon>
        <taxon>Thermoproteota</taxon>
        <taxon>Thermoprotei</taxon>
        <taxon>Fervidicoccales</taxon>
        <taxon>Fervidicoccaceae</taxon>
        <taxon>Fervidicoccus</taxon>
    </lineage>
</organism>
<dbReference type="AlphaFoldDB" id="A0A843AA41"/>
<name>A0A843AA41_9CREN</name>
<accession>A0A843AA41</accession>
<evidence type="ECO:0000313" key="2">
    <source>
        <dbReference type="EMBL" id="MBE9390934.1"/>
    </source>
</evidence>
<dbReference type="Pfam" id="PF00994">
    <property type="entry name" value="MoCF_biosynth"/>
    <property type="match status" value="1"/>
</dbReference>